<accession>A0AAE0XXV1</accession>
<evidence type="ECO:0000313" key="1">
    <source>
        <dbReference type="EMBL" id="KAK3724581.1"/>
    </source>
</evidence>
<reference evidence="1" key="1">
    <citation type="journal article" date="2023" name="G3 (Bethesda)">
        <title>A reference genome for the long-term kleptoplast-retaining sea slug Elysia crispata morphotype clarki.</title>
        <authorList>
            <person name="Eastman K.E."/>
            <person name="Pendleton A.L."/>
            <person name="Shaikh M.A."/>
            <person name="Suttiyut T."/>
            <person name="Ogas R."/>
            <person name="Tomko P."/>
            <person name="Gavelis G."/>
            <person name="Widhalm J.R."/>
            <person name="Wisecaver J.H."/>
        </authorList>
    </citation>
    <scope>NUCLEOTIDE SEQUENCE</scope>
    <source>
        <strain evidence="1">ECLA1</strain>
    </source>
</reference>
<keyword evidence="2" id="KW-1185">Reference proteome</keyword>
<dbReference type="EMBL" id="JAWDGP010007343">
    <property type="protein sequence ID" value="KAK3724581.1"/>
    <property type="molecule type" value="Genomic_DNA"/>
</dbReference>
<dbReference type="Proteomes" id="UP001283361">
    <property type="component" value="Unassembled WGS sequence"/>
</dbReference>
<evidence type="ECO:0000313" key="2">
    <source>
        <dbReference type="Proteomes" id="UP001283361"/>
    </source>
</evidence>
<name>A0AAE0XXV1_9GAST</name>
<dbReference type="AlphaFoldDB" id="A0AAE0XXV1"/>
<organism evidence="1 2">
    <name type="scientific">Elysia crispata</name>
    <name type="common">lettuce slug</name>
    <dbReference type="NCBI Taxonomy" id="231223"/>
    <lineage>
        <taxon>Eukaryota</taxon>
        <taxon>Metazoa</taxon>
        <taxon>Spiralia</taxon>
        <taxon>Lophotrochozoa</taxon>
        <taxon>Mollusca</taxon>
        <taxon>Gastropoda</taxon>
        <taxon>Heterobranchia</taxon>
        <taxon>Euthyneura</taxon>
        <taxon>Panpulmonata</taxon>
        <taxon>Sacoglossa</taxon>
        <taxon>Placobranchoidea</taxon>
        <taxon>Plakobranchidae</taxon>
        <taxon>Elysia</taxon>
    </lineage>
</organism>
<sequence>MNCKWPDLSVTPVTANHSIPIINTVAVIHPCLHNASSNPVIRTTTPTIRYAHLANQASRRSKSGTISQPGVMDYISMSECPASVPKSMVTIGQYPIIQNYKAQVTAMRNDRLQYACPWGTSASFCRGRQF</sequence>
<gene>
    <name evidence="1" type="ORF">RRG08_036559</name>
</gene>
<protein>
    <submittedName>
        <fullName evidence="1">Uncharacterized protein</fullName>
    </submittedName>
</protein>
<proteinExistence type="predicted"/>
<comment type="caution">
    <text evidence="1">The sequence shown here is derived from an EMBL/GenBank/DDBJ whole genome shotgun (WGS) entry which is preliminary data.</text>
</comment>